<dbReference type="InterPro" id="IPR000608">
    <property type="entry name" value="UBC"/>
</dbReference>
<evidence type="ECO:0000256" key="2">
    <source>
        <dbReference type="ARBA" id="ARBA00004906"/>
    </source>
</evidence>
<dbReference type="FunFam" id="3.10.110.10:FF:000101">
    <property type="entry name" value="Ubiquitin-conjugating enzyme E2 D2"/>
    <property type="match status" value="1"/>
</dbReference>
<comment type="pathway">
    <text evidence="2">Protein modification; protein ubiquitination.</text>
</comment>
<evidence type="ECO:0000256" key="1">
    <source>
        <dbReference type="ARBA" id="ARBA00000485"/>
    </source>
</evidence>
<dbReference type="Proteomes" id="UP001165289">
    <property type="component" value="Unassembled WGS sequence"/>
</dbReference>
<evidence type="ECO:0000256" key="4">
    <source>
        <dbReference type="ARBA" id="ARBA00022679"/>
    </source>
</evidence>
<dbReference type="SMART" id="SM00212">
    <property type="entry name" value="UBCc"/>
    <property type="match status" value="1"/>
</dbReference>
<evidence type="ECO:0000259" key="8">
    <source>
        <dbReference type="PROSITE" id="PS50127"/>
    </source>
</evidence>
<dbReference type="Gene3D" id="3.10.110.10">
    <property type="entry name" value="Ubiquitin Conjugating Enzyme"/>
    <property type="match status" value="1"/>
</dbReference>
<dbReference type="EC" id="2.3.2.23" evidence="3"/>
<evidence type="ECO:0000313" key="9">
    <source>
        <dbReference type="EMBL" id="KAI6649693.1"/>
    </source>
</evidence>
<dbReference type="EMBL" id="JAKMXF010000318">
    <property type="protein sequence ID" value="KAI6649693.1"/>
    <property type="molecule type" value="Genomic_DNA"/>
</dbReference>
<evidence type="ECO:0000256" key="3">
    <source>
        <dbReference type="ARBA" id="ARBA00012486"/>
    </source>
</evidence>
<dbReference type="PROSITE" id="PS50127">
    <property type="entry name" value="UBC_2"/>
    <property type="match status" value="1"/>
</dbReference>
<dbReference type="PANTHER" id="PTHR24068">
    <property type="entry name" value="UBIQUITIN-CONJUGATING ENZYME E2"/>
    <property type="match status" value="1"/>
</dbReference>
<evidence type="ECO:0000256" key="6">
    <source>
        <dbReference type="ARBA" id="ARBA00022786"/>
    </source>
</evidence>
<comment type="catalytic activity">
    <reaction evidence="1">
        <text>S-ubiquitinyl-[E1 ubiquitin-activating enzyme]-L-cysteine + [E2 ubiquitin-conjugating enzyme]-L-cysteine = [E1 ubiquitin-activating enzyme]-L-cysteine + S-ubiquitinyl-[E2 ubiquitin-conjugating enzyme]-L-cysteine.</text>
        <dbReference type="EC" id="2.3.2.23"/>
    </reaction>
</comment>
<protein>
    <recommendedName>
        <fullName evidence="3">E2 ubiquitin-conjugating enzyme</fullName>
        <ecNumber evidence="3">2.3.2.23</ecNumber>
    </recommendedName>
</protein>
<keyword evidence="4" id="KW-0808">Transferase</keyword>
<dbReference type="SUPFAM" id="SSF54495">
    <property type="entry name" value="UBC-like"/>
    <property type="match status" value="1"/>
</dbReference>
<evidence type="ECO:0000256" key="5">
    <source>
        <dbReference type="ARBA" id="ARBA00022741"/>
    </source>
</evidence>
<name>A0AAV7JL51_9METZ</name>
<dbReference type="InterPro" id="IPR016135">
    <property type="entry name" value="UBQ-conjugating_enzyme/RWD"/>
</dbReference>
<dbReference type="Pfam" id="PF00179">
    <property type="entry name" value="UQ_con"/>
    <property type="match status" value="1"/>
</dbReference>
<keyword evidence="6" id="KW-0833">Ubl conjugation pathway</keyword>
<comment type="caution">
    <text evidence="9">The sequence shown here is derived from an EMBL/GenBank/DDBJ whole genome shotgun (WGS) entry which is preliminary data.</text>
</comment>
<gene>
    <name evidence="9" type="ORF">LOD99_6483</name>
</gene>
<dbReference type="AlphaFoldDB" id="A0AAV7JL51"/>
<reference evidence="9 10" key="1">
    <citation type="journal article" date="2023" name="BMC Biol.">
        <title>The compact genome of the sponge Oopsacas minuta (Hexactinellida) is lacking key metazoan core genes.</title>
        <authorList>
            <person name="Santini S."/>
            <person name="Schenkelaars Q."/>
            <person name="Jourda C."/>
            <person name="Duchesne M."/>
            <person name="Belahbib H."/>
            <person name="Rocher C."/>
            <person name="Selva M."/>
            <person name="Riesgo A."/>
            <person name="Vervoort M."/>
            <person name="Leys S.P."/>
            <person name="Kodjabachian L."/>
            <person name="Le Bivic A."/>
            <person name="Borchiellini C."/>
            <person name="Claverie J.M."/>
            <person name="Renard E."/>
        </authorList>
    </citation>
    <scope>NUCLEOTIDE SEQUENCE [LARGE SCALE GENOMIC DNA]</scope>
    <source>
        <strain evidence="9">SPO-2</strain>
    </source>
</reference>
<proteinExistence type="predicted"/>
<sequence length="149" mass="17191">MSSKRLKKEFKDIWANPKEMITAEPRGDEDLFNWVGTIKGPKDTPYEGGVFYLDMKFCNSYPFRPPKVQFITRIYHPNITSLGQMSLDILGHDWSPALTISKMLMTISSLLSDPNPEDPLVPEIARLYKQDIQLYNKNAKEMTRKHAIV</sequence>
<dbReference type="GO" id="GO:0061631">
    <property type="term" value="F:ubiquitin conjugating enzyme activity"/>
    <property type="evidence" value="ECO:0007669"/>
    <property type="project" value="UniProtKB-EC"/>
</dbReference>
<keyword evidence="5" id="KW-0547">Nucleotide-binding</keyword>
<evidence type="ECO:0000256" key="7">
    <source>
        <dbReference type="ARBA" id="ARBA00022840"/>
    </source>
</evidence>
<accession>A0AAV7JL51</accession>
<evidence type="ECO:0000313" key="10">
    <source>
        <dbReference type="Proteomes" id="UP001165289"/>
    </source>
</evidence>
<feature type="domain" description="UBC core" evidence="8">
    <location>
        <begin position="1"/>
        <end position="148"/>
    </location>
</feature>
<organism evidence="9 10">
    <name type="scientific">Oopsacas minuta</name>
    <dbReference type="NCBI Taxonomy" id="111878"/>
    <lineage>
        <taxon>Eukaryota</taxon>
        <taxon>Metazoa</taxon>
        <taxon>Porifera</taxon>
        <taxon>Hexactinellida</taxon>
        <taxon>Hexasterophora</taxon>
        <taxon>Lyssacinosida</taxon>
        <taxon>Leucopsacidae</taxon>
        <taxon>Oopsacas</taxon>
    </lineage>
</organism>
<keyword evidence="7" id="KW-0067">ATP-binding</keyword>
<keyword evidence="10" id="KW-1185">Reference proteome</keyword>
<dbReference type="GO" id="GO:0005524">
    <property type="term" value="F:ATP binding"/>
    <property type="evidence" value="ECO:0007669"/>
    <property type="project" value="UniProtKB-KW"/>
</dbReference>